<proteinExistence type="predicted"/>
<gene>
    <name evidence="2" type="ORF">Agabi119p4_5410</name>
</gene>
<accession>A0A8H7F1M9</accession>
<dbReference type="EMBL" id="JABXXO010000007">
    <property type="protein sequence ID" value="KAF7773243.1"/>
    <property type="molecule type" value="Genomic_DNA"/>
</dbReference>
<dbReference type="PANTHER" id="PTHR10887">
    <property type="entry name" value="DNA2/NAM7 HELICASE FAMILY"/>
    <property type="match status" value="1"/>
</dbReference>
<dbReference type="Proteomes" id="UP000629468">
    <property type="component" value="Unassembled WGS sequence"/>
</dbReference>
<dbReference type="InterPro" id="IPR041679">
    <property type="entry name" value="DNA2/NAM7-like_C"/>
</dbReference>
<dbReference type="InterPro" id="IPR027417">
    <property type="entry name" value="P-loop_NTPase"/>
</dbReference>
<sequence length="773" mass="86926">MTNSHSTFEIVQTIFPQHKATITASSLDEAHLSERTVDLFLSSIVDGKIGLAPTYDKQQRLKSIAFASLSQVLLITFSINQQNLNPKREILSTKILMNHSLKKYGFNMDKFATFIFTNLSLKIVEAVDILSLRRKPRHLISTKILALGEKSGVNEASARKLFRKGESHTAEPLTVATQAWVAYQAALVHPASNVPSTINTTIFSAEELRFLGKTICDAERLQNLKPMVVENEIEKDYKLTKGNLTVQSSRFKTKIMRPGSNQVMQVEMTRNGKASTAGATLRGLKGRKAQLTVSNASRAEKLSIRTIGREDPTASEAFRSYVILQIIQNKTTFLQFPFVRGIWFRKRSRTAGTAVSSPSIPIAFDKRPLNESQRSAVRAILSDSPSDRIVLIQGPPGTGKTTVIAAAVISGITSRNSKQGLWLVAQSNVAVKNIAEKLADLEFLDFKLLVSKDFHFDWHEHLYAKIEPNVIRSDDFVDHLPVAVKRLNGSRVILCTLSMLSNDRISTFARVVPPELFIFDEASQIEVGDYIPMLYRYQKTTQKLVFIGDDKQLPPFGQSDIDSLQSVFELPHLRRRALFLSTQYRMPIPIGNFISQKFYQNRLESSHSIRTNTCCRFVDVSHGLEVSSGRSWINKQQAQVVLALARKMEALGLSYHIITPYDAQRCYIETQMKGDNLKWQDKVFNVDSFQGNEDDYIIISLVRTKRVGFLADLRRLNVLLTRCKKGMIICTDKIFVNGVASHTPVAELAKAFGRKVWVPWKNVIQPDYSPVAV</sequence>
<dbReference type="Gene3D" id="3.40.50.300">
    <property type="entry name" value="P-loop containing nucleotide triphosphate hydrolases"/>
    <property type="match status" value="2"/>
</dbReference>
<reference evidence="2 3" key="1">
    <citation type="journal article" name="Sci. Rep.">
        <title>Telomere-to-telomere assembled and centromere annotated genomes of the two main subspecies of the button mushroom Agaricus bisporus reveal especially polymorphic chromosome ends.</title>
        <authorList>
            <person name="Sonnenberg A.S.M."/>
            <person name="Sedaghat-Telgerd N."/>
            <person name="Lavrijssen B."/>
            <person name="Ohm R.A."/>
            <person name="Hendrickx P.M."/>
            <person name="Scholtmeijer K."/>
            <person name="Baars J.J.P."/>
            <person name="van Peer A."/>
        </authorList>
    </citation>
    <scope>NUCLEOTIDE SEQUENCE [LARGE SCALE GENOMIC DNA]</scope>
    <source>
        <strain evidence="2 3">H119_p4</strain>
    </source>
</reference>
<protein>
    <recommendedName>
        <fullName evidence="1">DNA2/NAM7 helicase-like C-terminal domain-containing protein</fullName>
    </recommendedName>
</protein>
<organism evidence="2 3">
    <name type="scientific">Agaricus bisporus var. burnettii</name>
    <dbReference type="NCBI Taxonomy" id="192524"/>
    <lineage>
        <taxon>Eukaryota</taxon>
        <taxon>Fungi</taxon>
        <taxon>Dikarya</taxon>
        <taxon>Basidiomycota</taxon>
        <taxon>Agaricomycotina</taxon>
        <taxon>Agaricomycetes</taxon>
        <taxon>Agaricomycetidae</taxon>
        <taxon>Agaricales</taxon>
        <taxon>Agaricineae</taxon>
        <taxon>Agaricaceae</taxon>
        <taxon>Agaricus</taxon>
    </lineage>
</organism>
<dbReference type="InterPro" id="IPR047187">
    <property type="entry name" value="SF1_C_Upf1"/>
</dbReference>
<dbReference type="Pfam" id="PF13604">
    <property type="entry name" value="AAA_30"/>
    <property type="match status" value="1"/>
</dbReference>
<dbReference type="InterPro" id="IPR045055">
    <property type="entry name" value="DNA2/NAM7-like"/>
</dbReference>
<dbReference type="Pfam" id="PF13087">
    <property type="entry name" value="AAA_12"/>
    <property type="match status" value="1"/>
</dbReference>
<evidence type="ECO:0000259" key="1">
    <source>
        <dbReference type="Pfam" id="PF13087"/>
    </source>
</evidence>
<comment type="caution">
    <text evidence="2">The sequence shown here is derived from an EMBL/GenBank/DDBJ whole genome shotgun (WGS) entry which is preliminary data.</text>
</comment>
<dbReference type="SUPFAM" id="SSF52540">
    <property type="entry name" value="P-loop containing nucleoside triphosphate hydrolases"/>
    <property type="match status" value="1"/>
</dbReference>
<evidence type="ECO:0000313" key="2">
    <source>
        <dbReference type="EMBL" id="KAF7773243.1"/>
    </source>
</evidence>
<feature type="domain" description="DNA2/NAM7 helicase-like C-terminal" evidence="1">
    <location>
        <begin position="572"/>
        <end position="732"/>
    </location>
</feature>
<dbReference type="PANTHER" id="PTHR10887:SF495">
    <property type="entry name" value="HELICASE SENATAXIN ISOFORM X1-RELATED"/>
    <property type="match status" value="1"/>
</dbReference>
<name>A0A8H7F1M9_AGABI</name>
<dbReference type="CDD" id="cd18808">
    <property type="entry name" value="SF1_C_Upf1"/>
    <property type="match status" value="1"/>
</dbReference>
<evidence type="ECO:0000313" key="3">
    <source>
        <dbReference type="Proteomes" id="UP000629468"/>
    </source>
</evidence>
<dbReference type="AlphaFoldDB" id="A0A8H7F1M9"/>